<dbReference type="InterPro" id="IPR029039">
    <property type="entry name" value="Flavoprotein-like_sf"/>
</dbReference>
<dbReference type="GO" id="GO:0016020">
    <property type="term" value="C:membrane"/>
    <property type="evidence" value="ECO:0007669"/>
    <property type="project" value="TreeGrafter"/>
</dbReference>
<dbReference type="KEGG" id="eaz:JHT90_07370"/>
<dbReference type="InterPro" id="IPR001226">
    <property type="entry name" value="Flavodoxin_CS"/>
</dbReference>
<dbReference type="Gene3D" id="3.40.50.360">
    <property type="match status" value="1"/>
</dbReference>
<dbReference type="GO" id="GO:0010181">
    <property type="term" value="F:FMN binding"/>
    <property type="evidence" value="ECO:0007669"/>
    <property type="project" value="InterPro"/>
</dbReference>
<name>A0A974NID3_9GAMM</name>
<dbReference type="InterPro" id="IPR008254">
    <property type="entry name" value="Flavodoxin/NO_synth"/>
</dbReference>
<dbReference type="Proteomes" id="UP000595278">
    <property type="component" value="Chromosome"/>
</dbReference>
<evidence type="ECO:0000256" key="2">
    <source>
        <dbReference type="ARBA" id="ARBA00022630"/>
    </source>
</evidence>
<organism evidence="5 6">
    <name type="scientific">Entomomonas asaccharolytica</name>
    <dbReference type="NCBI Taxonomy" id="2785331"/>
    <lineage>
        <taxon>Bacteria</taxon>
        <taxon>Pseudomonadati</taxon>
        <taxon>Pseudomonadota</taxon>
        <taxon>Gammaproteobacteria</taxon>
        <taxon>Pseudomonadales</taxon>
        <taxon>Pseudomonadaceae</taxon>
        <taxon>Entomomonas</taxon>
    </lineage>
</organism>
<evidence type="ECO:0000313" key="6">
    <source>
        <dbReference type="Proteomes" id="UP000595278"/>
    </source>
</evidence>
<keyword evidence="2" id="KW-0285">Flavoprotein</keyword>
<accession>A0A974NID3</accession>
<dbReference type="InterPro" id="IPR005025">
    <property type="entry name" value="FMN_Rdtase-like_dom"/>
</dbReference>
<dbReference type="PANTHER" id="PTHR30546">
    <property type="entry name" value="FLAVODOXIN-RELATED PROTEIN WRBA-RELATED"/>
    <property type="match status" value="1"/>
</dbReference>
<dbReference type="PANTHER" id="PTHR30546:SF23">
    <property type="entry name" value="FLAVOPROTEIN-LIKE PROTEIN YCP4-RELATED"/>
    <property type="match status" value="1"/>
</dbReference>
<sequence>MTTVAIVYFSGYGHTKKLAEAVQQGAADNGANVKLYAISQQGDLSDSDFEELGEADAIIYGSPTYMAGPAWQFKKFADTTSKIWFMRQWQNKVASGFTNSASTNGDKGQTLNYLFTLAQQHGQIWVGLGLPPSNTKTNTSADTNWSGGSIGVMAISPSDASPEEAPHKGDLEAAKALGKRVTEIASKLK</sequence>
<keyword evidence="6" id="KW-1185">Reference proteome</keyword>
<comment type="cofactor">
    <cofactor evidence="1">
        <name>FMN</name>
        <dbReference type="ChEBI" id="CHEBI:58210"/>
    </cofactor>
</comment>
<dbReference type="EMBL" id="CP067393">
    <property type="protein sequence ID" value="QQP87054.1"/>
    <property type="molecule type" value="Genomic_DNA"/>
</dbReference>
<evidence type="ECO:0000256" key="1">
    <source>
        <dbReference type="ARBA" id="ARBA00001917"/>
    </source>
</evidence>
<dbReference type="GO" id="GO:0009055">
    <property type="term" value="F:electron transfer activity"/>
    <property type="evidence" value="ECO:0007669"/>
    <property type="project" value="InterPro"/>
</dbReference>
<feature type="domain" description="Flavodoxin-like" evidence="4">
    <location>
        <begin position="4"/>
        <end position="150"/>
    </location>
</feature>
<dbReference type="GO" id="GO:0003955">
    <property type="term" value="F:NAD(P)H dehydrogenase (quinone) activity"/>
    <property type="evidence" value="ECO:0007669"/>
    <property type="project" value="TreeGrafter"/>
</dbReference>
<dbReference type="AlphaFoldDB" id="A0A974NID3"/>
<evidence type="ECO:0000259" key="4">
    <source>
        <dbReference type="PROSITE" id="PS50902"/>
    </source>
</evidence>
<dbReference type="PROSITE" id="PS00201">
    <property type="entry name" value="FLAVODOXIN"/>
    <property type="match status" value="1"/>
</dbReference>
<reference evidence="5 6" key="1">
    <citation type="submission" date="2021-01" db="EMBL/GenBank/DDBJ databases">
        <title>Entomomonas sp. F2A isolated from a house cricket (Acheta domesticus).</title>
        <authorList>
            <person name="Spergser J."/>
            <person name="Busse H.-J."/>
        </authorList>
    </citation>
    <scope>NUCLEOTIDE SEQUENCE [LARGE SCALE GENOMIC DNA]</scope>
    <source>
        <strain evidence="5 6">F2A</strain>
    </source>
</reference>
<gene>
    <name evidence="5" type="ORF">JHT90_07370</name>
</gene>
<proteinExistence type="predicted"/>
<evidence type="ECO:0000313" key="5">
    <source>
        <dbReference type="EMBL" id="QQP87054.1"/>
    </source>
</evidence>
<evidence type="ECO:0000256" key="3">
    <source>
        <dbReference type="ARBA" id="ARBA00022643"/>
    </source>
</evidence>
<dbReference type="SUPFAM" id="SSF52218">
    <property type="entry name" value="Flavoproteins"/>
    <property type="match status" value="1"/>
</dbReference>
<protein>
    <submittedName>
        <fullName evidence="5">Flavodoxin family protein</fullName>
    </submittedName>
</protein>
<keyword evidence="3" id="KW-0288">FMN</keyword>
<dbReference type="Pfam" id="PF03358">
    <property type="entry name" value="FMN_red"/>
    <property type="match status" value="1"/>
</dbReference>
<dbReference type="PROSITE" id="PS50902">
    <property type="entry name" value="FLAVODOXIN_LIKE"/>
    <property type="match status" value="1"/>
</dbReference>
<dbReference type="RefSeq" id="WP_201095634.1">
    <property type="nucleotide sequence ID" value="NZ_CP067393.1"/>
</dbReference>